<proteinExistence type="inferred from homology"/>
<feature type="domain" description="SUF system FeS cluster assembly SufBD core" evidence="2">
    <location>
        <begin position="194"/>
        <end position="424"/>
    </location>
</feature>
<protein>
    <submittedName>
        <fullName evidence="4">Iron-sulfur cluster assembly protein SufD</fullName>
    </submittedName>
</protein>
<comment type="similarity">
    <text evidence="1">Belongs to the iron-sulfur cluster assembly SufBD family.</text>
</comment>
<evidence type="ECO:0000256" key="1">
    <source>
        <dbReference type="ARBA" id="ARBA00043967"/>
    </source>
</evidence>
<evidence type="ECO:0000259" key="3">
    <source>
        <dbReference type="Pfam" id="PF19295"/>
    </source>
</evidence>
<dbReference type="AlphaFoldDB" id="A0A6J4USY2"/>
<dbReference type="NCBIfam" id="TIGR01981">
    <property type="entry name" value="sufD"/>
    <property type="match status" value="1"/>
</dbReference>
<evidence type="ECO:0000259" key="2">
    <source>
        <dbReference type="Pfam" id="PF01458"/>
    </source>
</evidence>
<name>A0A6J4USY2_9BACT</name>
<dbReference type="EMBL" id="CADCWG010000149">
    <property type="protein sequence ID" value="CAA9557051.1"/>
    <property type="molecule type" value="Genomic_DNA"/>
</dbReference>
<feature type="domain" description="SUF system FeS cluster assembly SufBD N-terminal" evidence="3">
    <location>
        <begin position="124"/>
        <end position="185"/>
    </location>
</feature>
<reference evidence="4" key="1">
    <citation type="submission" date="2020-02" db="EMBL/GenBank/DDBJ databases">
        <authorList>
            <person name="Meier V. D."/>
        </authorList>
    </citation>
    <scope>NUCLEOTIDE SEQUENCE</scope>
    <source>
        <strain evidence="4">AVDCRST_MAG49</strain>
    </source>
</reference>
<dbReference type="PANTHER" id="PTHR30508">
    <property type="entry name" value="FES CLUSTER ASSEMBLY PROTEIN SUF"/>
    <property type="match status" value="1"/>
</dbReference>
<accession>A0A6J4USY2</accession>
<dbReference type="GO" id="GO:0016226">
    <property type="term" value="P:iron-sulfur cluster assembly"/>
    <property type="evidence" value="ECO:0007669"/>
    <property type="project" value="InterPro"/>
</dbReference>
<gene>
    <name evidence="4" type="ORF">AVDCRST_MAG49-2184</name>
</gene>
<dbReference type="InterPro" id="IPR045595">
    <property type="entry name" value="SufBD_N"/>
</dbReference>
<sequence length="453" mass="49575">MDATVSETTQTPALTGFTREAVLALSAAKGEPDWVRDARLAAWATYERLPAPKMTDEEWRRTSLRGLKLDRLAPFAGVGQTIGSLADLVEADDAGALALGGQQAGVVVQRDASTLWTEFDPAVAAKGVIFTDLDTAFREHPDLIRRHFMTTAVPTDFGKYEALHAANWQGGTFLYVPAGVTVELPFRSFALAQAPSSAVFAHTLVVLEDGAEAFFVDGHRSPTQDAQSLASGVVELILGEDAKLRYVQVQDWGRHVWNMMTERSVLAEGAELKSLQVTLGSKWSKNSIGAHLRGRNTLAEMLGIFFADGDQFFDHHTWQLHEAPNATSDLEFKGALKDGARSVYSGLIKVSEGAQKTDAYQQNRNLVLSRTARADTIPNLEIAANDVRCTHGATVSQVEEEHVFYLQARGIPRSEAQKLIVEGFFRPVIDRIPVEEIRDYLQGAIARKVGMGL</sequence>
<dbReference type="InterPro" id="IPR011542">
    <property type="entry name" value="SUF_FeS_clus_asmbl_SufD"/>
</dbReference>
<dbReference type="SUPFAM" id="SSF101960">
    <property type="entry name" value="Stabilizer of iron transporter SufD"/>
    <property type="match status" value="1"/>
</dbReference>
<dbReference type="Pfam" id="PF19295">
    <property type="entry name" value="SufBD_N"/>
    <property type="match status" value="1"/>
</dbReference>
<organism evidence="4">
    <name type="scientific">uncultured Thermomicrobiales bacterium</name>
    <dbReference type="NCBI Taxonomy" id="1645740"/>
    <lineage>
        <taxon>Bacteria</taxon>
        <taxon>Pseudomonadati</taxon>
        <taxon>Thermomicrobiota</taxon>
        <taxon>Thermomicrobia</taxon>
        <taxon>Thermomicrobiales</taxon>
        <taxon>environmental samples</taxon>
    </lineage>
</organism>
<dbReference type="InterPro" id="IPR055346">
    <property type="entry name" value="Fe-S_cluster_assembly_SufBD"/>
</dbReference>
<dbReference type="PANTHER" id="PTHR30508:SF1">
    <property type="entry name" value="UPF0051 PROTEIN ABCI8, CHLOROPLASTIC-RELATED"/>
    <property type="match status" value="1"/>
</dbReference>
<dbReference type="InterPro" id="IPR037284">
    <property type="entry name" value="SUF_FeS_clus_asmbl_SufBD_sf"/>
</dbReference>
<evidence type="ECO:0000313" key="4">
    <source>
        <dbReference type="EMBL" id="CAA9557051.1"/>
    </source>
</evidence>
<dbReference type="Pfam" id="PF01458">
    <property type="entry name" value="SUFBD_core"/>
    <property type="match status" value="1"/>
</dbReference>
<dbReference type="InterPro" id="IPR000825">
    <property type="entry name" value="SUF_FeS_clus_asmbl_SufBD_core"/>
</dbReference>